<evidence type="ECO:0000313" key="2">
    <source>
        <dbReference type="Proteomes" id="UP001549145"/>
    </source>
</evidence>
<gene>
    <name evidence="1" type="ORF">ABID43_001867</name>
</gene>
<keyword evidence="2" id="KW-1185">Reference proteome</keyword>
<name>A0ABV2L3C8_9HYPH</name>
<comment type="caution">
    <text evidence="1">The sequence shown here is derived from an EMBL/GenBank/DDBJ whole genome shotgun (WGS) entry which is preliminary data.</text>
</comment>
<accession>A0ABV2L3C8</accession>
<proteinExistence type="predicted"/>
<dbReference type="EMBL" id="JBEPMM010000004">
    <property type="protein sequence ID" value="MET3692331.1"/>
    <property type="molecule type" value="Genomic_DNA"/>
</dbReference>
<organism evidence="1 2">
    <name type="scientific">Methylobacterium goesingense</name>
    <dbReference type="NCBI Taxonomy" id="243690"/>
    <lineage>
        <taxon>Bacteria</taxon>
        <taxon>Pseudomonadati</taxon>
        <taxon>Pseudomonadota</taxon>
        <taxon>Alphaproteobacteria</taxon>
        <taxon>Hyphomicrobiales</taxon>
        <taxon>Methylobacteriaceae</taxon>
        <taxon>Methylobacterium</taxon>
    </lineage>
</organism>
<evidence type="ECO:0000313" key="1">
    <source>
        <dbReference type="EMBL" id="MET3692331.1"/>
    </source>
</evidence>
<dbReference type="RefSeq" id="WP_238278493.1">
    <property type="nucleotide sequence ID" value="NZ_BPQL01000037.1"/>
</dbReference>
<reference evidence="1 2" key="1">
    <citation type="submission" date="2024-06" db="EMBL/GenBank/DDBJ databases">
        <title>Genomic Encyclopedia of Type Strains, Phase IV (KMG-IV): sequencing the most valuable type-strain genomes for metagenomic binning, comparative biology and taxonomic classification.</title>
        <authorList>
            <person name="Goeker M."/>
        </authorList>
    </citation>
    <scope>NUCLEOTIDE SEQUENCE [LARGE SCALE GENOMIC DNA]</scope>
    <source>
        <strain evidence="1 2">DSM 21331</strain>
    </source>
</reference>
<sequence length="1146" mass="119416">MALQIEFARLAEGTGQRTPLGGSVLSVTTSATAPGAQPTTPNIDGLLISLRSDVWAKVDIAASPDPTGAASSIVIVGPGAPQVIKGRKGLRVATVGTGAPGGASSADLTALRNTLEAAAGTITQEIIRAKAGETTARTLAAPKFTLANRPFTAISNGAQFFDGFSTVGATEESGGFRIPAGQTGRNTQVRARCVLKPGEAVLRAGRPATFVGTFRTSIDILNAVKDAAGNGTLVFVGDGSANPVTVRAYAIALDTLCLEGSVVLTGTETQINLIGLVGSTTAPVAADVTMALISTEWFVSDATGTTDVLDTRLAPLPMAVGELISVSTNFYLSLANGAAAAFQGRGFRIPAGSSGKGTVVATELPLTGLDVGTVVHPRFVFQASSDIEATTILYTYGVTIDYLDGSQGAGGIFTLRRVSAGVYEAAGDVTIAFGAKTLTYYLGVAEGSVAVPAIKIVALRQIRMDIVSTPGTTTASAQVQRYEEAVRSRMQHRPTYRDNVTVAADGSTDFLRVRAAVDAVRFAASADEPNTVFVRGGDVQACTPTASIDPANFVNIAGVGGAEANKLLGLFPDNQANQFQIQILNLKTSGRFSDLWFEGRNIRYPGHLESGNSRERAVQDFLRCVFIHRGATTWANTTAIGVGHHAGNRQTFLSCTALSPTSAFGCHDNTNWNEPASALFEGGSLTATNDDGTCIDATSMGSGQLSTITARGVTLAGFVNLGCVYTIPGVLLENHRANRYGYRVSLEGCSPVDWVATCNVSCLALGSVAGPTSAVAFDGPLFKALFGPNPDVRRGAADYPAVAYSFHAVEVQDGEPDPGVGLGPRLGDLSAAPLSGTLVFDGGAAITLTADKNYNQFSNSGVISDLNAKLATAMGGSTGGRMFRLAKPYQNRGPVYQPDREGNGLNVDTATILKGQPLAWVGKHVRQMTGADTINRFAGFALDDAIPGDSIRFQRTGWINDKHLLFSALPTSVVGDIFGVGATPGVLTKGADRGLLRVRQVATRGLVFEILDPNRADAGPFSAAKAAPTNFTIMGDYEDFLQTDFVATGRTLSATADLAFFQNGSMAIQCLARLKLTDLATGAVLAFGPSRGEVAVPNTLRKRGEIGLVARNLQIGGSYRVTVQAYRGTTDGSTEVHDQYLQATCN</sequence>
<protein>
    <submittedName>
        <fullName evidence="1">Uncharacterized protein</fullName>
    </submittedName>
</protein>
<dbReference type="Proteomes" id="UP001549145">
    <property type="component" value="Unassembled WGS sequence"/>
</dbReference>